<dbReference type="Proteomes" id="UP000076532">
    <property type="component" value="Unassembled WGS sequence"/>
</dbReference>
<gene>
    <name evidence="2" type="ORF">FIBSPDRAFT_946578</name>
</gene>
<feature type="compositionally biased region" description="Basic and acidic residues" evidence="1">
    <location>
        <begin position="163"/>
        <end position="173"/>
    </location>
</feature>
<feature type="region of interest" description="Disordered" evidence="1">
    <location>
        <begin position="156"/>
        <end position="195"/>
    </location>
</feature>
<protein>
    <submittedName>
        <fullName evidence="2">Uncharacterized protein</fullName>
    </submittedName>
</protein>
<reference evidence="2 3" key="1">
    <citation type="journal article" date="2016" name="Mol. Biol. Evol.">
        <title>Comparative Genomics of Early-Diverging Mushroom-Forming Fungi Provides Insights into the Origins of Lignocellulose Decay Capabilities.</title>
        <authorList>
            <person name="Nagy L.G."/>
            <person name="Riley R."/>
            <person name="Tritt A."/>
            <person name="Adam C."/>
            <person name="Daum C."/>
            <person name="Floudas D."/>
            <person name="Sun H."/>
            <person name="Yadav J.S."/>
            <person name="Pangilinan J."/>
            <person name="Larsson K.H."/>
            <person name="Matsuura K."/>
            <person name="Barry K."/>
            <person name="Labutti K."/>
            <person name="Kuo R."/>
            <person name="Ohm R.A."/>
            <person name="Bhattacharya S.S."/>
            <person name="Shirouzu T."/>
            <person name="Yoshinaga Y."/>
            <person name="Martin F.M."/>
            <person name="Grigoriev I.V."/>
            <person name="Hibbett D.S."/>
        </authorList>
    </citation>
    <scope>NUCLEOTIDE SEQUENCE [LARGE SCALE GENOMIC DNA]</scope>
    <source>
        <strain evidence="2 3">CBS 109695</strain>
    </source>
</reference>
<feature type="compositionally biased region" description="Low complexity" evidence="1">
    <location>
        <begin position="183"/>
        <end position="195"/>
    </location>
</feature>
<dbReference type="EMBL" id="KV417497">
    <property type="protein sequence ID" value="KZP29690.1"/>
    <property type="molecule type" value="Genomic_DNA"/>
</dbReference>
<evidence type="ECO:0000313" key="3">
    <source>
        <dbReference type="Proteomes" id="UP000076532"/>
    </source>
</evidence>
<evidence type="ECO:0000313" key="2">
    <source>
        <dbReference type="EMBL" id="KZP29690.1"/>
    </source>
</evidence>
<dbReference type="AlphaFoldDB" id="A0A166SPJ5"/>
<organism evidence="2 3">
    <name type="scientific">Athelia psychrophila</name>
    <dbReference type="NCBI Taxonomy" id="1759441"/>
    <lineage>
        <taxon>Eukaryota</taxon>
        <taxon>Fungi</taxon>
        <taxon>Dikarya</taxon>
        <taxon>Basidiomycota</taxon>
        <taxon>Agaricomycotina</taxon>
        <taxon>Agaricomycetes</taxon>
        <taxon>Agaricomycetidae</taxon>
        <taxon>Atheliales</taxon>
        <taxon>Atheliaceae</taxon>
        <taxon>Athelia</taxon>
    </lineage>
</organism>
<accession>A0A166SPJ5</accession>
<evidence type="ECO:0000256" key="1">
    <source>
        <dbReference type="SAM" id="MobiDB-lite"/>
    </source>
</evidence>
<proteinExistence type="predicted"/>
<name>A0A166SPJ5_9AGAM</name>
<sequence>MDSLWTLPLQISSAWNQDPHKLNLKLNAELSVSTPSICPMLDIRFRDRRQSGMYQLQCMKAAPADGPEESTVEDGAEFGLGFGFGFGEGNSGTEIYTGAMGGSNFICEPGPRPRIRTRLGESEGKLTIRVQAHAIPPSPMTSCFYPLYAVYAPTAPPSFSPARPRDQGERSERYAYGQTPEPVSSVHASGASAAA</sequence>
<keyword evidence="3" id="KW-1185">Reference proteome</keyword>